<dbReference type="OrthoDB" id="9798081at2"/>
<proteinExistence type="predicted"/>
<reference evidence="2 3" key="1">
    <citation type="submission" date="2018-07" db="EMBL/GenBank/DDBJ databases">
        <title>Genomic Encyclopedia of Type Strains, Phase III (KMG-III): the genomes of soil and plant-associated and newly described type strains.</title>
        <authorList>
            <person name="Whitman W."/>
        </authorList>
    </citation>
    <scope>NUCLEOTIDE SEQUENCE [LARGE SCALE GENOMIC DNA]</scope>
    <source>
        <strain evidence="2 3">CECT 8236</strain>
    </source>
</reference>
<dbReference type="InterPro" id="IPR051531">
    <property type="entry name" value="N-acetyltransferase"/>
</dbReference>
<dbReference type="Pfam" id="PF13302">
    <property type="entry name" value="Acetyltransf_3"/>
    <property type="match status" value="1"/>
</dbReference>
<protein>
    <submittedName>
        <fullName evidence="2">RimJ/RimL family protein N-acetyltransferase</fullName>
    </submittedName>
</protein>
<name>A0A3D9I1R9_9BACL</name>
<dbReference type="GO" id="GO:0016747">
    <property type="term" value="F:acyltransferase activity, transferring groups other than amino-acyl groups"/>
    <property type="evidence" value="ECO:0007669"/>
    <property type="project" value="InterPro"/>
</dbReference>
<dbReference type="InterPro" id="IPR000182">
    <property type="entry name" value="GNAT_dom"/>
</dbReference>
<accession>A0A3D9I1R9</accession>
<dbReference type="PANTHER" id="PTHR43792:SF1">
    <property type="entry name" value="N-ACETYLTRANSFERASE DOMAIN-CONTAINING PROTEIN"/>
    <property type="match status" value="1"/>
</dbReference>
<dbReference type="RefSeq" id="WP_115994684.1">
    <property type="nucleotide sequence ID" value="NZ_QRDY01000016.1"/>
</dbReference>
<keyword evidence="3" id="KW-1185">Reference proteome</keyword>
<dbReference type="AlphaFoldDB" id="A0A3D9I1R9"/>
<evidence type="ECO:0000259" key="1">
    <source>
        <dbReference type="PROSITE" id="PS51186"/>
    </source>
</evidence>
<dbReference type="PANTHER" id="PTHR43792">
    <property type="entry name" value="GNAT FAMILY, PUTATIVE (AFU_ORTHOLOGUE AFUA_3G00765)-RELATED-RELATED"/>
    <property type="match status" value="1"/>
</dbReference>
<dbReference type="Proteomes" id="UP000256869">
    <property type="component" value="Unassembled WGS sequence"/>
</dbReference>
<dbReference type="InterPro" id="IPR016181">
    <property type="entry name" value="Acyl_CoA_acyltransferase"/>
</dbReference>
<feature type="domain" description="N-acetyltransferase" evidence="1">
    <location>
        <begin position="9"/>
        <end position="169"/>
    </location>
</feature>
<dbReference type="SUPFAM" id="SSF55729">
    <property type="entry name" value="Acyl-CoA N-acyltransferases (Nat)"/>
    <property type="match status" value="1"/>
</dbReference>
<organism evidence="2 3">
    <name type="scientific">Cohnella lupini</name>
    <dbReference type="NCBI Taxonomy" id="1294267"/>
    <lineage>
        <taxon>Bacteria</taxon>
        <taxon>Bacillati</taxon>
        <taxon>Bacillota</taxon>
        <taxon>Bacilli</taxon>
        <taxon>Bacillales</taxon>
        <taxon>Paenibacillaceae</taxon>
        <taxon>Cohnella</taxon>
    </lineage>
</organism>
<gene>
    <name evidence="2" type="ORF">DFP95_11644</name>
</gene>
<evidence type="ECO:0000313" key="3">
    <source>
        <dbReference type="Proteomes" id="UP000256869"/>
    </source>
</evidence>
<dbReference type="Gene3D" id="3.40.630.30">
    <property type="match status" value="1"/>
</dbReference>
<dbReference type="PROSITE" id="PS51186">
    <property type="entry name" value="GNAT"/>
    <property type="match status" value="1"/>
</dbReference>
<keyword evidence="2" id="KW-0808">Transferase</keyword>
<dbReference type="EMBL" id="QRDY01000016">
    <property type="protein sequence ID" value="RED55718.1"/>
    <property type="molecule type" value="Genomic_DNA"/>
</dbReference>
<evidence type="ECO:0000313" key="2">
    <source>
        <dbReference type="EMBL" id="RED55718.1"/>
    </source>
</evidence>
<comment type="caution">
    <text evidence="2">The sequence shown here is derived from an EMBL/GenBank/DDBJ whole genome shotgun (WGS) entry which is preliminary data.</text>
</comment>
<sequence>MKVIETERLILRYQQVEDAEFILELLNDPSWIQNIGDRGVRTLEDAGKYILNGPVSMYSRLGFGFYLTELKDGAVPIGICGLIKRDFLEDVDVGFAFLPRFWGKGYAYEAASAVMDYAESVLGFKRIAAITSEDNHASAKLLGKLGLTFEGVIPYADTDEKVKLFAKNV</sequence>